<organism evidence="1 2">
    <name type="scientific">Teichococcus vastitatis</name>
    <dbReference type="NCBI Taxonomy" id="2307076"/>
    <lineage>
        <taxon>Bacteria</taxon>
        <taxon>Pseudomonadati</taxon>
        <taxon>Pseudomonadota</taxon>
        <taxon>Alphaproteobacteria</taxon>
        <taxon>Acetobacterales</taxon>
        <taxon>Roseomonadaceae</taxon>
        <taxon>Roseomonas</taxon>
    </lineage>
</organism>
<evidence type="ECO:0008006" key="3">
    <source>
        <dbReference type="Google" id="ProtNLM"/>
    </source>
</evidence>
<name>A0ABS9W3P9_9PROT</name>
<dbReference type="Proteomes" id="UP001201985">
    <property type="component" value="Unassembled WGS sequence"/>
</dbReference>
<dbReference type="RefSeq" id="WP_157985779.1">
    <property type="nucleotide sequence ID" value="NZ_JALBUU010000004.1"/>
</dbReference>
<reference evidence="1 2" key="1">
    <citation type="submission" date="2022-03" db="EMBL/GenBank/DDBJ databases">
        <title>Complete genome analysis of Roseomonas KG 17.1 : a prolific producer of plant growth promoters.</title>
        <authorList>
            <person name="Saadouli I."/>
            <person name="Najjari A."/>
            <person name="Mosbah A."/>
            <person name="Ouzari H.I."/>
        </authorList>
    </citation>
    <scope>NUCLEOTIDE SEQUENCE [LARGE SCALE GENOMIC DNA]</scope>
    <source>
        <strain evidence="1 2">KG17-1</strain>
    </source>
</reference>
<sequence length="126" mass="14081">MVRLLCQHLRDFGRDGDPHQRARVGEAVAALETATLWVTRAAWHMARDSLSPEAKVAYVNLARGAVERALLEILLHAQRSVGLMASCGRTRWSPWRAILRPICGSRHRIRPCGGVPPLLDQKEAAW</sequence>
<evidence type="ECO:0000313" key="2">
    <source>
        <dbReference type="Proteomes" id="UP001201985"/>
    </source>
</evidence>
<gene>
    <name evidence="1" type="ORF">MON41_08705</name>
</gene>
<evidence type="ECO:0000313" key="1">
    <source>
        <dbReference type="EMBL" id="MCI0753838.1"/>
    </source>
</evidence>
<proteinExistence type="predicted"/>
<comment type="caution">
    <text evidence="1">The sequence shown here is derived from an EMBL/GenBank/DDBJ whole genome shotgun (WGS) entry which is preliminary data.</text>
</comment>
<protein>
    <recommendedName>
        <fullName evidence="3">Acyl-CoA dehydrogenase, C-terminal domain</fullName>
    </recommendedName>
</protein>
<keyword evidence="2" id="KW-1185">Reference proteome</keyword>
<accession>A0ABS9W3P9</accession>
<dbReference type="InterPro" id="IPR036250">
    <property type="entry name" value="AcylCo_DH-like_C"/>
</dbReference>
<dbReference type="EMBL" id="JALBUU010000004">
    <property type="protein sequence ID" value="MCI0753838.1"/>
    <property type="molecule type" value="Genomic_DNA"/>
</dbReference>
<dbReference type="SUPFAM" id="SSF47203">
    <property type="entry name" value="Acyl-CoA dehydrogenase C-terminal domain-like"/>
    <property type="match status" value="1"/>
</dbReference>